<dbReference type="PROSITE" id="PS50977">
    <property type="entry name" value="HTH_TETR_2"/>
    <property type="match status" value="1"/>
</dbReference>
<dbReference type="InterPro" id="IPR050109">
    <property type="entry name" value="HTH-type_TetR-like_transc_reg"/>
</dbReference>
<evidence type="ECO:0000313" key="8">
    <source>
        <dbReference type="Proteomes" id="UP000470470"/>
    </source>
</evidence>
<reference evidence="7 8" key="1">
    <citation type="submission" date="2020-02" db="EMBL/GenBank/DDBJ databases">
        <title>The whole genome sequence of CPCC 205119.</title>
        <authorList>
            <person name="Jiang Z."/>
        </authorList>
    </citation>
    <scope>NUCLEOTIDE SEQUENCE [LARGE SCALE GENOMIC DNA]</scope>
    <source>
        <strain evidence="7 8">CPCC 205119</strain>
    </source>
</reference>
<evidence type="ECO:0000256" key="5">
    <source>
        <dbReference type="PROSITE-ProRule" id="PRU00335"/>
    </source>
</evidence>
<keyword evidence="4" id="KW-0804">Transcription</keyword>
<evidence type="ECO:0000256" key="4">
    <source>
        <dbReference type="ARBA" id="ARBA00023163"/>
    </source>
</evidence>
<organism evidence="7 8">
    <name type="scientific">Goekera deserti</name>
    <dbReference type="NCBI Taxonomy" id="2497753"/>
    <lineage>
        <taxon>Bacteria</taxon>
        <taxon>Bacillati</taxon>
        <taxon>Actinomycetota</taxon>
        <taxon>Actinomycetes</taxon>
        <taxon>Geodermatophilales</taxon>
        <taxon>Geodermatophilaceae</taxon>
        <taxon>Goekera</taxon>
    </lineage>
</organism>
<dbReference type="InterPro" id="IPR039538">
    <property type="entry name" value="BetI_C"/>
</dbReference>
<gene>
    <name evidence="7" type="ORF">G1H19_15215</name>
</gene>
<sequence length="214" mass="22816">MSTTSTPRRRPPRRRAVTAELLLDAALETFADVGFAAATIEDVCGRGGFTRGAFYSNFASKDELFAALVTRECRRDLGRADDLLGDVSAEPDPVAAAVDRCLELFRQDRAWTLVLAEFTLHAARHPAAAALLAETRERTCNLLVEAIERLAGTAGIALTVPAADLARAISALHEGVSLHQLTGGPAAGRLERESLLLLLRGATSTRPSTPSPES</sequence>
<keyword evidence="8" id="KW-1185">Reference proteome</keyword>
<feature type="domain" description="HTH tetR-type" evidence="6">
    <location>
        <begin position="16"/>
        <end position="76"/>
    </location>
</feature>
<evidence type="ECO:0000259" key="6">
    <source>
        <dbReference type="PROSITE" id="PS50977"/>
    </source>
</evidence>
<comment type="caution">
    <text evidence="7">The sequence shown here is derived from an EMBL/GenBank/DDBJ whole genome shotgun (WGS) entry which is preliminary data.</text>
</comment>
<dbReference type="GO" id="GO:0003700">
    <property type="term" value="F:DNA-binding transcription factor activity"/>
    <property type="evidence" value="ECO:0007669"/>
    <property type="project" value="TreeGrafter"/>
</dbReference>
<dbReference type="Pfam" id="PF00440">
    <property type="entry name" value="TetR_N"/>
    <property type="match status" value="1"/>
</dbReference>
<dbReference type="PANTHER" id="PTHR30055:SF241">
    <property type="entry name" value="TRANSCRIPTIONAL REGULATORY PROTEIN"/>
    <property type="match status" value="1"/>
</dbReference>
<keyword evidence="1" id="KW-0678">Repressor</keyword>
<protein>
    <submittedName>
        <fullName evidence="7">TetR/AcrR family transcriptional regulator</fullName>
    </submittedName>
</protein>
<dbReference type="PRINTS" id="PR00455">
    <property type="entry name" value="HTHTETR"/>
</dbReference>
<accession>A0A7K3WHZ1</accession>
<dbReference type="AlphaFoldDB" id="A0A7K3WHZ1"/>
<dbReference type="SUPFAM" id="SSF46689">
    <property type="entry name" value="Homeodomain-like"/>
    <property type="match status" value="1"/>
</dbReference>
<dbReference type="InterPro" id="IPR036271">
    <property type="entry name" value="Tet_transcr_reg_TetR-rel_C_sf"/>
</dbReference>
<dbReference type="SUPFAM" id="SSF48498">
    <property type="entry name" value="Tetracyclin repressor-like, C-terminal domain"/>
    <property type="match status" value="1"/>
</dbReference>
<dbReference type="InterPro" id="IPR009057">
    <property type="entry name" value="Homeodomain-like_sf"/>
</dbReference>
<dbReference type="Pfam" id="PF13977">
    <property type="entry name" value="TetR_C_6"/>
    <property type="match status" value="1"/>
</dbReference>
<dbReference type="PANTHER" id="PTHR30055">
    <property type="entry name" value="HTH-TYPE TRANSCRIPTIONAL REGULATOR RUTR"/>
    <property type="match status" value="1"/>
</dbReference>
<dbReference type="Gene3D" id="1.10.357.10">
    <property type="entry name" value="Tetracycline Repressor, domain 2"/>
    <property type="match status" value="1"/>
</dbReference>
<dbReference type="EMBL" id="JAAGWK010000021">
    <property type="protein sequence ID" value="NEL55340.1"/>
    <property type="molecule type" value="Genomic_DNA"/>
</dbReference>
<dbReference type="GO" id="GO:0000976">
    <property type="term" value="F:transcription cis-regulatory region binding"/>
    <property type="evidence" value="ECO:0007669"/>
    <property type="project" value="TreeGrafter"/>
</dbReference>
<evidence type="ECO:0000256" key="2">
    <source>
        <dbReference type="ARBA" id="ARBA00023015"/>
    </source>
</evidence>
<evidence type="ECO:0000256" key="1">
    <source>
        <dbReference type="ARBA" id="ARBA00022491"/>
    </source>
</evidence>
<dbReference type="InterPro" id="IPR001647">
    <property type="entry name" value="HTH_TetR"/>
</dbReference>
<feature type="DNA-binding region" description="H-T-H motif" evidence="5">
    <location>
        <begin position="39"/>
        <end position="58"/>
    </location>
</feature>
<dbReference type="Proteomes" id="UP000470470">
    <property type="component" value="Unassembled WGS sequence"/>
</dbReference>
<evidence type="ECO:0000313" key="7">
    <source>
        <dbReference type="EMBL" id="NEL55340.1"/>
    </source>
</evidence>
<keyword evidence="2" id="KW-0805">Transcription regulation</keyword>
<proteinExistence type="predicted"/>
<dbReference type="RefSeq" id="WP_152731905.1">
    <property type="nucleotide sequence ID" value="NZ_JAABOZ010000012.1"/>
</dbReference>
<keyword evidence="3 5" id="KW-0238">DNA-binding</keyword>
<name>A0A7K3WHZ1_9ACTN</name>
<evidence type="ECO:0000256" key="3">
    <source>
        <dbReference type="ARBA" id="ARBA00023125"/>
    </source>
</evidence>